<accession>A0A9D1ZGA6</accession>
<reference evidence="2" key="2">
    <citation type="submission" date="2021-04" db="EMBL/GenBank/DDBJ databases">
        <authorList>
            <person name="Gilroy R."/>
        </authorList>
    </citation>
    <scope>NUCLEOTIDE SEQUENCE</scope>
    <source>
        <strain evidence="2">Gambia2-208</strain>
    </source>
</reference>
<evidence type="ECO:0000256" key="1">
    <source>
        <dbReference type="SAM" id="SignalP"/>
    </source>
</evidence>
<evidence type="ECO:0008006" key="4">
    <source>
        <dbReference type="Google" id="ProtNLM"/>
    </source>
</evidence>
<keyword evidence="1" id="KW-0732">Signal</keyword>
<evidence type="ECO:0000313" key="2">
    <source>
        <dbReference type="EMBL" id="HIY87183.1"/>
    </source>
</evidence>
<gene>
    <name evidence="2" type="ORF">H9824_00550</name>
</gene>
<dbReference type="Proteomes" id="UP000886851">
    <property type="component" value="Unassembled WGS sequence"/>
</dbReference>
<organism evidence="2 3">
    <name type="scientific">Candidatus Bacteroides pullicola</name>
    <dbReference type="NCBI Taxonomy" id="2838475"/>
    <lineage>
        <taxon>Bacteria</taxon>
        <taxon>Pseudomonadati</taxon>
        <taxon>Bacteroidota</taxon>
        <taxon>Bacteroidia</taxon>
        <taxon>Bacteroidales</taxon>
        <taxon>Bacteroidaceae</taxon>
        <taxon>Bacteroides</taxon>
    </lineage>
</organism>
<dbReference type="AlphaFoldDB" id="A0A9D1ZGA6"/>
<feature type="chain" id="PRO_5039301072" description="DUF5683 domain-containing protein" evidence="1">
    <location>
        <begin position="20"/>
        <end position="291"/>
    </location>
</feature>
<protein>
    <recommendedName>
        <fullName evidence="4">DUF5683 domain-containing protein</fullName>
    </recommendedName>
</protein>
<proteinExistence type="predicted"/>
<name>A0A9D1ZGA6_9BACE</name>
<sequence>MKNVLFICMFWLMGVLAFAQSSTELRPYWANSVPATPAGANYFLNWGVGEGYDEQEAVNAAWADALQRSLHELGVVGITQQDINTIASKGINAVVKFNRMKRRIVSATEPIALSGGRLKIYILIQVQRNVNGADDFYTLNAGQFRDAAFDRELKEYNASITGRYPFSGRVFVPGWAQFHKGSKGKGLFFIIGEVACVTGIVVAESLRASYESKYNSTHDAHQMQTYGNRADNCTNIRNGLIAGAAALYLWNVIDGIAAKGKRKAIMLGDARLRISPYAASQSGGIALSLNF</sequence>
<feature type="signal peptide" evidence="1">
    <location>
        <begin position="1"/>
        <end position="19"/>
    </location>
</feature>
<evidence type="ECO:0000313" key="3">
    <source>
        <dbReference type="Proteomes" id="UP000886851"/>
    </source>
</evidence>
<dbReference type="EMBL" id="DXCV01000007">
    <property type="protein sequence ID" value="HIY87183.1"/>
    <property type="molecule type" value="Genomic_DNA"/>
</dbReference>
<reference evidence="2" key="1">
    <citation type="journal article" date="2021" name="PeerJ">
        <title>Extensive microbial diversity within the chicken gut microbiome revealed by metagenomics and culture.</title>
        <authorList>
            <person name="Gilroy R."/>
            <person name="Ravi A."/>
            <person name="Getino M."/>
            <person name="Pursley I."/>
            <person name="Horton D.L."/>
            <person name="Alikhan N.F."/>
            <person name="Baker D."/>
            <person name="Gharbi K."/>
            <person name="Hall N."/>
            <person name="Watson M."/>
            <person name="Adriaenssens E.M."/>
            <person name="Foster-Nyarko E."/>
            <person name="Jarju S."/>
            <person name="Secka A."/>
            <person name="Antonio M."/>
            <person name="Oren A."/>
            <person name="Chaudhuri R.R."/>
            <person name="La Ragione R."/>
            <person name="Hildebrand F."/>
            <person name="Pallen M.J."/>
        </authorList>
    </citation>
    <scope>NUCLEOTIDE SEQUENCE</scope>
    <source>
        <strain evidence="2">Gambia2-208</strain>
    </source>
</reference>
<comment type="caution">
    <text evidence="2">The sequence shown here is derived from an EMBL/GenBank/DDBJ whole genome shotgun (WGS) entry which is preliminary data.</text>
</comment>